<comment type="caution">
    <text evidence="1">The sequence shown here is derived from an EMBL/GenBank/DDBJ whole genome shotgun (WGS) entry which is preliminary data.</text>
</comment>
<sequence>MIDVEALTDTIRREIGIGVGNRIGPVGFRGIDLQTDVVAATHEIVLGNRPGEDDFVGA</sequence>
<dbReference type="EMBL" id="VSSQ01145929">
    <property type="protein sequence ID" value="MPN64698.1"/>
    <property type="molecule type" value="Genomic_DNA"/>
</dbReference>
<name>A0A645JM18_9ZZZZ</name>
<gene>
    <name evidence="1" type="ORF">SDC9_212474</name>
</gene>
<proteinExistence type="predicted"/>
<evidence type="ECO:0000313" key="1">
    <source>
        <dbReference type="EMBL" id="MPN64698.1"/>
    </source>
</evidence>
<reference evidence="1" key="1">
    <citation type="submission" date="2019-08" db="EMBL/GenBank/DDBJ databases">
        <authorList>
            <person name="Kucharzyk K."/>
            <person name="Murdoch R.W."/>
            <person name="Higgins S."/>
            <person name="Loffler F."/>
        </authorList>
    </citation>
    <scope>NUCLEOTIDE SEQUENCE</scope>
</reference>
<dbReference type="AlphaFoldDB" id="A0A645JM18"/>
<organism evidence="1">
    <name type="scientific">bioreactor metagenome</name>
    <dbReference type="NCBI Taxonomy" id="1076179"/>
    <lineage>
        <taxon>unclassified sequences</taxon>
        <taxon>metagenomes</taxon>
        <taxon>ecological metagenomes</taxon>
    </lineage>
</organism>
<protein>
    <submittedName>
        <fullName evidence="1">Uncharacterized protein</fullName>
    </submittedName>
</protein>
<accession>A0A645JM18</accession>